<dbReference type="OrthoDB" id="9814648at2"/>
<organism evidence="1 2">
    <name type="scientific">Nocardioides simplex</name>
    <name type="common">Arthrobacter simplex</name>
    <dbReference type="NCBI Taxonomy" id="2045"/>
    <lineage>
        <taxon>Bacteria</taxon>
        <taxon>Bacillati</taxon>
        <taxon>Actinomycetota</taxon>
        <taxon>Actinomycetes</taxon>
        <taxon>Propionibacteriales</taxon>
        <taxon>Nocardioidaceae</taxon>
        <taxon>Pimelobacter</taxon>
    </lineage>
</organism>
<reference evidence="1 2" key="1">
    <citation type="journal article" date="2015" name="Genome Announc.">
        <title>Complete Genome Sequence of Steroid-Transforming Nocardioides simplex VKM Ac-2033D.</title>
        <authorList>
            <person name="Shtratnikova V.Y."/>
            <person name="Schelkunov M.I."/>
            <person name="Pekov Y.A."/>
            <person name="Fokina V.V."/>
            <person name="Logacheva M.D."/>
            <person name="Sokolov S.L."/>
            <person name="Bragin E.Y."/>
            <person name="Ashapkin V.V."/>
            <person name="Donova M.V."/>
        </authorList>
    </citation>
    <scope>NUCLEOTIDE SEQUENCE [LARGE SCALE GENOMIC DNA]</scope>
    <source>
        <strain evidence="1 2">VKM Ac-2033D</strain>
    </source>
</reference>
<dbReference type="STRING" id="2045.KR76_27220"/>
<dbReference type="InterPro" id="IPR016181">
    <property type="entry name" value="Acyl_CoA_acyltransferase"/>
</dbReference>
<name>A0A0A1DSQ0_NOCSI</name>
<dbReference type="Proteomes" id="UP000030300">
    <property type="component" value="Chromosome"/>
</dbReference>
<sequence length="163" mass="17807">MDIRLDPVTEADLPHLGGGQSPFDDFGPRPARSGPPPAVLREPGALAVRDGAGVLLGDVTWIWQQWGPMPDSRNPMIGIWLRPEARGRGAGTAAQVALVDLFFRHTAVHRVEAATDVANHAEQRSLEKAGFTREGTARGSQWRDGAYRDLYLYSVLRPEWSGA</sequence>
<dbReference type="KEGG" id="psim:KR76_27220"/>
<keyword evidence="2" id="KW-1185">Reference proteome</keyword>
<dbReference type="GO" id="GO:0008999">
    <property type="term" value="F:protein-N-terminal-alanine acetyltransferase activity"/>
    <property type="evidence" value="ECO:0007669"/>
    <property type="project" value="TreeGrafter"/>
</dbReference>
<dbReference type="PROSITE" id="PS51186">
    <property type="entry name" value="GNAT"/>
    <property type="match status" value="1"/>
</dbReference>
<gene>
    <name evidence="1" type="ORF">KR76_27220</name>
</gene>
<dbReference type="PANTHER" id="PTHR43441:SF11">
    <property type="entry name" value="RIBOSOMAL-PROTEIN-SERINE ACETYLTRANSFERASE"/>
    <property type="match status" value="1"/>
</dbReference>
<dbReference type="GeneID" id="96612426"/>
<dbReference type="eggNOG" id="COG1670">
    <property type="taxonomic scope" value="Bacteria"/>
</dbReference>
<accession>A0A0A1DSQ0</accession>
<dbReference type="PANTHER" id="PTHR43441">
    <property type="entry name" value="RIBOSOMAL-PROTEIN-SERINE ACETYLTRANSFERASE"/>
    <property type="match status" value="1"/>
</dbReference>
<evidence type="ECO:0000313" key="2">
    <source>
        <dbReference type="Proteomes" id="UP000030300"/>
    </source>
</evidence>
<protein>
    <submittedName>
        <fullName evidence="1">Putative acetyltransferase</fullName>
    </submittedName>
</protein>
<dbReference type="Gene3D" id="3.40.630.30">
    <property type="match status" value="1"/>
</dbReference>
<dbReference type="InterPro" id="IPR051908">
    <property type="entry name" value="Ribosomal_N-acetyltransferase"/>
</dbReference>
<proteinExistence type="predicted"/>
<dbReference type="GO" id="GO:1990189">
    <property type="term" value="F:protein N-terminal-serine acetyltransferase activity"/>
    <property type="evidence" value="ECO:0007669"/>
    <property type="project" value="TreeGrafter"/>
</dbReference>
<evidence type="ECO:0000313" key="1">
    <source>
        <dbReference type="EMBL" id="AIY19543.1"/>
    </source>
</evidence>
<keyword evidence="1" id="KW-0808">Transferase</keyword>
<dbReference type="RefSeq" id="WP_038682854.1">
    <property type="nucleotide sequence ID" value="NZ_BJMC01000016.1"/>
</dbReference>
<dbReference type="GO" id="GO:0005737">
    <property type="term" value="C:cytoplasm"/>
    <property type="evidence" value="ECO:0007669"/>
    <property type="project" value="TreeGrafter"/>
</dbReference>
<dbReference type="InterPro" id="IPR000182">
    <property type="entry name" value="GNAT_dom"/>
</dbReference>
<dbReference type="SUPFAM" id="SSF55729">
    <property type="entry name" value="Acyl-CoA N-acyltransferases (Nat)"/>
    <property type="match status" value="1"/>
</dbReference>
<dbReference type="HOGENOM" id="CLU_013985_3_2_11"/>
<dbReference type="AlphaFoldDB" id="A0A0A1DSQ0"/>
<dbReference type="Pfam" id="PF13302">
    <property type="entry name" value="Acetyltransf_3"/>
    <property type="match status" value="1"/>
</dbReference>
<dbReference type="EMBL" id="CP009896">
    <property type="protein sequence ID" value="AIY19543.1"/>
    <property type="molecule type" value="Genomic_DNA"/>
</dbReference>